<dbReference type="AlphaFoldDB" id="A0A811V4Y7"/>
<dbReference type="GO" id="GO:0004222">
    <property type="term" value="F:metalloendopeptidase activity"/>
    <property type="evidence" value="ECO:0007669"/>
    <property type="project" value="TreeGrafter"/>
</dbReference>
<dbReference type="SUPFAM" id="SSF63411">
    <property type="entry name" value="LuxS/MPP-like metallohydrolase"/>
    <property type="match status" value="1"/>
</dbReference>
<keyword evidence="4" id="KW-1185">Reference proteome</keyword>
<dbReference type="PANTHER" id="PTHR43690:SF18">
    <property type="entry name" value="INSULIN-DEGRADING ENZYME-RELATED"/>
    <property type="match status" value="1"/>
</dbReference>
<evidence type="ECO:0000259" key="2">
    <source>
        <dbReference type="Pfam" id="PF22456"/>
    </source>
</evidence>
<dbReference type="GO" id="GO:0043171">
    <property type="term" value="P:peptide catabolic process"/>
    <property type="evidence" value="ECO:0007669"/>
    <property type="project" value="TreeGrafter"/>
</dbReference>
<dbReference type="InterPro" id="IPR054734">
    <property type="entry name" value="PqqF-like_C_4"/>
</dbReference>
<dbReference type="GO" id="GO:0046872">
    <property type="term" value="F:metal ion binding"/>
    <property type="evidence" value="ECO:0007669"/>
    <property type="project" value="UniProtKB-KW"/>
</dbReference>
<comment type="caution">
    <text evidence="3">The sequence shown here is derived from an EMBL/GenBank/DDBJ whole genome shotgun (WGS) entry which is preliminary data.</text>
</comment>
<dbReference type="InterPro" id="IPR050626">
    <property type="entry name" value="Peptidase_M16"/>
</dbReference>
<dbReference type="GO" id="GO:0051603">
    <property type="term" value="P:proteolysis involved in protein catabolic process"/>
    <property type="evidence" value="ECO:0007669"/>
    <property type="project" value="TreeGrafter"/>
</dbReference>
<reference evidence="3" key="1">
    <citation type="submission" date="2020-11" db="EMBL/GenBank/DDBJ databases">
        <authorList>
            <person name="Whitehead M."/>
        </authorList>
    </citation>
    <scope>NUCLEOTIDE SEQUENCE</scope>
    <source>
        <strain evidence="3">EGII</strain>
    </source>
</reference>
<sequence length="199" mass="23194">MPDTDLEQLGYIVFSGIRKVNGANGIRIIVQSSKHPSFVEDRIEAFLENYLKTMEEMPLDEFERHKEALALKKLEKPKNVTQQFHQFYNEIAVAQYHFERDEAEVAILRKITKEEFLECFKNFIARDGPERRVLAVHIISEQENQQDNNTETPEEEVVITNMDRHEKIADLETFKSSKELYPICLPVLDIKAKGARSKL</sequence>
<dbReference type="EMBL" id="CAJHJT010000034">
    <property type="protein sequence ID" value="CAD7005901.1"/>
    <property type="molecule type" value="Genomic_DNA"/>
</dbReference>
<dbReference type="Gene3D" id="3.30.830.10">
    <property type="entry name" value="Metalloenzyme, LuxS/M16 peptidase-like"/>
    <property type="match status" value="1"/>
</dbReference>
<dbReference type="OrthoDB" id="952271at2759"/>
<evidence type="ECO:0000256" key="1">
    <source>
        <dbReference type="ARBA" id="ARBA00022723"/>
    </source>
</evidence>
<accession>A0A811V4Y7</accession>
<evidence type="ECO:0000313" key="3">
    <source>
        <dbReference type="EMBL" id="CAD7005901.1"/>
    </source>
</evidence>
<dbReference type="GO" id="GO:0005829">
    <property type="term" value="C:cytosol"/>
    <property type="evidence" value="ECO:0007669"/>
    <property type="project" value="TreeGrafter"/>
</dbReference>
<dbReference type="Pfam" id="PF22456">
    <property type="entry name" value="PqqF-like_C_4"/>
    <property type="match status" value="1"/>
</dbReference>
<dbReference type="Proteomes" id="UP000606786">
    <property type="component" value="Unassembled WGS sequence"/>
</dbReference>
<dbReference type="PANTHER" id="PTHR43690">
    <property type="entry name" value="NARDILYSIN"/>
    <property type="match status" value="1"/>
</dbReference>
<dbReference type="InterPro" id="IPR011249">
    <property type="entry name" value="Metalloenz_LuxS/M16"/>
</dbReference>
<dbReference type="GO" id="GO:0005739">
    <property type="term" value="C:mitochondrion"/>
    <property type="evidence" value="ECO:0007669"/>
    <property type="project" value="TreeGrafter"/>
</dbReference>
<feature type="domain" description="Coenzyme PQQ synthesis protein F-like C-terminal lobe" evidence="2">
    <location>
        <begin position="7"/>
        <end position="87"/>
    </location>
</feature>
<gene>
    <name evidence="3" type="ORF">CCAP1982_LOCUS14241</name>
</gene>
<name>A0A811V4Y7_CERCA</name>
<proteinExistence type="predicted"/>
<protein>
    <submittedName>
        <fullName evidence="3">(Mediterranean fruit fly) hypothetical protein</fullName>
    </submittedName>
</protein>
<evidence type="ECO:0000313" key="4">
    <source>
        <dbReference type="Proteomes" id="UP000606786"/>
    </source>
</evidence>
<organism evidence="3 4">
    <name type="scientific">Ceratitis capitata</name>
    <name type="common">Mediterranean fruit fly</name>
    <name type="synonym">Tephritis capitata</name>
    <dbReference type="NCBI Taxonomy" id="7213"/>
    <lineage>
        <taxon>Eukaryota</taxon>
        <taxon>Metazoa</taxon>
        <taxon>Ecdysozoa</taxon>
        <taxon>Arthropoda</taxon>
        <taxon>Hexapoda</taxon>
        <taxon>Insecta</taxon>
        <taxon>Pterygota</taxon>
        <taxon>Neoptera</taxon>
        <taxon>Endopterygota</taxon>
        <taxon>Diptera</taxon>
        <taxon>Brachycera</taxon>
        <taxon>Muscomorpha</taxon>
        <taxon>Tephritoidea</taxon>
        <taxon>Tephritidae</taxon>
        <taxon>Ceratitis</taxon>
        <taxon>Ceratitis</taxon>
    </lineage>
</organism>
<keyword evidence="1" id="KW-0479">Metal-binding</keyword>